<reference evidence="9 10" key="1">
    <citation type="submission" date="2016-03" db="EMBL/GenBank/DDBJ databases">
        <title>Complete genome sequence of Shewanella psychrophila WP2, a deep sea bacterium isolated from west Pacific sediment.</title>
        <authorList>
            <person name="Xu G."/>
            <person name="Jian H."/>
        </authorList>
    </citation>
    <scope>NUCLEOTIDE SEQUENCE [LARGE SCALE GENOMIC DNA]</scope>
    <source>
        <strain evidence="9 10">WP2</strain>
    </source>
</reference>
<organism evidence="9 10">
    <name type="scientific">Shewanella psychrophila</name>
    <dbReference type="NCBI Taxonomy" id="225848"/>
    <lineage>
        <taxon>Bacteria</taxon>
        <taxon>Pseudomonadati</taxon>
        <taxon>Pseudomonadota</taxon>
        <taxon>Gammaproteobacteria</taxon>
        <taxon>Alteromonadales</taxon>
        <taxon>Shewanellaceae</taxon>
        <taxon>Shewanella</taxon>
    </lineage>
</organism>
<dbReference type="GO" id="GO:0006310">
    <property type="term" value="P:DNA recombination"/>
    <property type="evidence" value="ECO:0007669"/>
    <property type="project" value="InterPro"/>
</dbReference>
<feature type="domain" description="DNA ligase OB-like" evidence="8">
    <location>
        <begin position="218"/>
        <end position="282"/>
    </location>
</feature>
<dbReference type="PANTHER" id="PTHR47810">
    <property type="entry name" value="DNA LIGASE"/>
    <property type="match status" value="1"/>
</dbReference>
<dbReference type="Gene3D" id="2.40.50.140">
    <property type="entry name" value="Nucleic acid-binding proteins"/>
    <property type="match status" value="1"/>
</dbReference>
<keyword evidence="4" id="KW-0227">DNA damage</keyword>
<dbReference type="InterPro" id="IPR012310">
    <property type="entry name" value="DNA_ligase_ATP-dep_cent"/>
</dbReference>
<evidence type="ECO:0000256" key="5">
    <source>
        <dbReference type="ARBA" id="ARBA00023204"/>
    </source>
</evidence>
<dbReference type="EC" id="6.5.1.1" evidence="9"/>
<evidence type="ECO:0000256" key="1">
    <source>
        <dbReference type="ARBA" id="ARBA00001968"/>
    </source>
</evidence>
<dbReference type="KEGG" id="spsw:Sps_01379"/>
<evidence type="ECO:0000256" key="2">
    <source>
        <dbReference type="ARBA" id="ARBA00022598"/>
    </source>
</evidence>
<dbReference type="Pfam" id="PF14743">
    <property type="entry name" value="DNA_ligase_OB_2"/>
    <property type="match status" value="1"/>
</dbReference>
<dbReference type="NCBIfam" id="NF006592">
    <property type="entry name" value="PRK09125.1"/>
    <property type="match status" value="1"/>
</dbReference>
<dbReference type="PANTHER" id="PTHR47810:SF1">
    <property type="entry name" value="DNA LIGASE B"/>
    <property type="match status" value="1"/>
</dbReference>
<dbReference type="Pfam" id="PF01068">
    <property type="entry name" value="DNA_ligase_A_M"/>
    <property type="match status" value="1"/>
</dbReference>
<dbReference type="GO" id="GO:0006281">
    <property type="term" value="P:DNA repair"/>
    <property type="evidence" value="ECO:0007669"/>
    <property type="project" value="UniProtKB-KW"/>
</dbReference>
<comment type="cofactor">
    <cofactor evidence="1">
        <name>a divalent metal cation</name>
        <dbReference type="ChEBI" id="CHEBI:60240"/>
    </cofactor>
</comment>
<keyword evidence="3" id="KW-0235">DNA replication</keyword>
<dbReference type="InterPro" id="IPR050326">
    <property type="entry name" value="NAD_dep_DNA_ligaseB"/>
</dbReference>
<dbReference type="Gene3D" id="3.30.470.30">
    <property type="entry name" value="DNA ligase/mRNA capping enzyme"/>
    <property type="match status" value="1"/>
</dbReference>
<evidence type="ECO:0000313" key="9">
    <source>
        <dbReference type="EMBL" id="AQS36546.1"/>
    </source>
</evidence>
<dbReference type="EMBL" id="CP014782">
    <property type="protein sequence ID" value="AQS36546.1"/>
    <property type="molecule type" value="Genomic_DNA"/>
</dbReference>
<evidence type="ECO:0000259" key="7">
    <source>
        <dbReference type="Pfam" id="PF01068"/>
    </source>
</evidence>
<sequence length="285" mass="32626">MYRRIFNCSALIVIFCSIFIYPQFSLSRPMESRAQLAVHSDIEGPISGYLVSEKLDGVRGFWNGHQMSSRSGRLIAIPNWFILDFPTYPLDGELWMGRGTFEQMSSLVRRKEPIEAQWKKVKFMVFDLPSHPGSFIERYREASKDLHLVSDFLALIEQKRLDDHDQLETWFTEVVAAGGEGLMLHRRSSLYVSGRNPNLIKLKPYYDAEARVIAYQAGKGKLDGVMGAMLVENQQGVRFKLGTGFSMEERRHPPEIGSTVTYLYSGLTQKGTPRFARFLRTRALE</sequence>
<evidence type="ECO:0000313" key="10">
    <source>
        <dbReference type="Proteomes" id="UP000189545"/>
    </source>
</evidence>
<evidence type="ECO:0000259" key="8">
    <source>
        <dbReference type="Pfam" id="PF14743"/>
    </source>
</evidence>
<proteinExistence type="predicted"/>
<evidence type="ECO:0000256" key="6">
    <source>
        <dbReference type="ARBA" id="ARBA00034003"/>
    </source>
</evidence>
<gene>
    <name evidence="9" type="ORF">Sps_01379</name>
</gene>
<keyword evidence="10" id="KW-1185">Reference proteome</keyword>
<evidence type="ECO:0000256" key="4">
    <source>
        <dbReference type="ARBA" id="ARBA00022763"/>
    </source>
</evidence>
<feature type="domain" description="ATP-dependent DNA ligase family profile" evidence="7">
    <location>
        <begin position="88"/>
        <end position="203"/>
    </location>
</feature>
<dbReference type="AlphaFoldDB" id="A0A1S6HLY7"/>
<dbReference type="CDD" id="cd07896">
    <property type="entry name" value="Adenylation_kDNA_ligase_like"/>
    <property type="match status" value="1"/>
</dbReference>
<keyword evidence="5" id="KW-0234">DNA repair</keyword>
<keyword evidence="2 9" id="KW-0436">Ligase</keyword>
<dbReference type="OrthoDB" id="9782700at2"/>
<dbReference type="STRING" id="225848.Sps_01379"/>
<name>A0A1S6HLY7_9GAMM</name>
<dbReference type="RefSeq" id="WP_077751844.1">
    <property type="nucleotide sequence ID" value="NZ_CP014782.1"/>
</dbReference>
<evidence type="ECO:0000256" key="3">
    <source>
        <dbReference type="ARBA" id="ARBA00022705"/>
    </source>
</evidence>
<protein>
    <submittedName>
        <fullName evidence="9">ATP dependent DNA ligase-like protein</fullName>
        <ecNumber evidence="9">6.5.1.1</ecNumber>
    </submittedName>
</protein>
<comment type="catalytic activity">
    <reaction evidence="6">
        <text>ATP + (deoxyribonucleotide)n-3'-hydroxyl + 5'-phospho-(deoxyribonucleotide)m = (deoxyribonucleotide)n+m + AMP + diphosphate.</text>
        <dbReference type="EC" id="6.5.1.1"/>
    </reaction>
</comment>
<dbReference type="InterPro" id="IPR012340">
    <property type="entry name" value="NA-bd_OB-fold"/>
</dbReference>
<dbReference type="CDD" id="cd08041">
    <property type="entry name" value="OBF_kDNA_ligase_like"/>
    <property type="match status" value="1"/>
</dbReference>
<dbReference type="SUPFAM" id="SSF56091">
    <property type="entry name" value="DNA ligase/mRNA capping enzyme, catalytic domain"/>
    <property type="match status" value="1"/>
</dbReference>
<dbReference type="Gene3D" id="3.30.1490.70">
    <property type="match status" value="1"/>
</dbReference>
<accession>A0A1S6HLY7</accession>
<dbReference type="GO" id="GO:0006260">
    <property type="term" value="P:DNA replication"/>
    <property type="evidence" value="ECO:0007669"/>
    <property type="project" value="UniProtKB-KW"/>
</dbReference>
<dbReference type="Proteomes" id="UP000189545">
    <property type="component" value="Chromosome"/>
</dbReference>
<dbReference type="InterPro" id="IPR029319">
    <property type="entry name" value="DNA_ligase_OB"/>
</dbReference>
<dbReference type="GO" id="GO:0005524">
    <property type="term" value="F:ATP binding"/>
    <property type="evidence" value="ECO:0007669"/>
    <property type="project" value="InterPro"/>
</dbReference>
<dbReference type="SUPFAM" id="SSF50249">
    <property type="entry name" value="Nucleic acid-binding proteins"/>
    <property type="match status" value="1"/>
</dbReference>
<dbReference type="GO" id="GO:0003910">
    <property type="term" value="F:DNA ligase (ATP) activity"/>
    <property type="evidence" value="ECO:0007669"/>
    <property type="project" value="UniProtKB-EC"/>
</dbReference>